<gene>
    <name evidence="2" type="ORF">D5018_08640</name>
</gene>
<dbReference type="EMBL" id="QZEI01000021">
    <property type="protein sequence ID" value="RLV60080.1"/>
    <property type="molecule type" value="Genomic_DNA"/>
</dbReference>
<protein>
    <submittedName>
        <fullName evidence="2">Uncharacterized protein</fullName>
    </submittedName>
</protein>
<name>A0A3L8PXM9_9GAMM</name>
<accession>A0A3L8PXM9</accession>
<dbReference type="RefSeq" id="WP_121838612.1">
    <property type="nucleotide sequence ID" value="NZ_ML014770.1"/>
</dbReference>
<feature type="region of interest" description="Disordered" evidence="1">
    <location>
        <begin position="56"/>
        <end position="93"/>
    </location>
</feature>
<comment type="caution">
    <text evidence="2">The sequence shown here is derived from an EMBL/GenBank/DDBJ whole genome shotgun (WGS) entry which is preliminary data.</text>
</comment>
<organism evidence="2 3">
    <name type="scientific">Parashewanella curva</name>
    <dbReference type="NCBI Taxonomy" id="2338552"/>
    <lineage>
        <taxon>Bacteria</taxon>
        <taxon>Pseudomonadati</taxon>
        <taxon>Pseudomonadota</taxon>
        <taxon>Gammaproteobacteria</taxon>
        <taxon>Alteromonadales</taxon>
        <taxon>Shewanellaceae</taxon>
        <taxon>Parashewanella</taxon>
    </lineage>
</organism>
<evidence type="ECO:0000313" key="2">
    <source>
        <dbReference type="EMBL" id="RLV60080.1"/>
    </source>
</evidence>
<keyword evidence="3" id="KW-1185">Reference proteome</keyword>
<feature type="compositionally biased region" description="Basic and acidic residues" evidence="1">
    <location>
        <begin position="62"/>
        <end position="81"/>
    </location>
</feature>
<reference evidence="2 3" key="1">
    <citation type="submission" date="2018-09" db="EMBL/GenBank/DDBJ databases">
        <title>Phylogeny of the Shewanellaceae, and recommendation for two new genera, Pseudoshewanella and Parashewanella.</title>
        <authorList>
            <person name="Wang G."/>
        </authorList>
    </citation>
    <scope>NUCLEOTIDE SEQUENCE [LARGE SCALE GENOMIC DNA]</scope>
    <source>
        <strain evidence="2 3">C51</strain>
    </source>
</reference>
<dbReference type="AlphaFoldDB" id="A0A3L8PXM9"/>
<proteinExistence type="predicted"/>
<evidence type="ECO:0000256" key="1">
    <source>
        <dbReference type="SAM" id="MobiDB-lite"/>
    </source>
</evidence>
<sequence>MATLSKEETISALTAAIKQHEGRDVTIEQKGSWYKIDGGKSLRFSELEAMLASFNSGTEPAEAAKSEKAEKTAKPKAEKKAPAKKTAKKDSEAVEGKLPKEYWLDYLLSLGGTVTLPRGF</sequence>
<evidence type="ECO:0000313" key="3">
    <source>
        <dbReference type="Proteomes" id="UP000281474"/>
    </source>
</evidence>
<dbReference type="Proteomes" id="UP000281474">
    <property type="component" value="Unassembled WGS sequence"/>
</dbReference>
<dbReference type="OrthoDB" id="5772010at2"/>